<dbReference type="Proteomes" id="UP001583186">
    <property type="component" value="Unassembled WGS sequence"/>
</dbReference>
<comment type="caution">
    <text evidence="4">The sequence shown here is derived from an EMBL/GenBank/DDBJ whole genome shotgun (WGS) entry which is preliminary data.</text>
</comment>
<comment type="similarity">
    <text evidence="1">Belongs to the short-chain dehydrogenases/reductases (SDR) family.</text>
</comment>
<sequence length="355" mass="38662">MAPTSIEMGDEAITSLFPGPFIKSQFRTKTQLPPPGTDLAGKVAIITGGNSGIGLHAARHLLSLKLSHLVIVVRTLAKGESVAAQLRKDHPAAKVDVWPLEMTSYPSIQAFVARVGSDLPRLDLAILNAGLMKPTFGLCEATGHEETIQVNFLSTFLLAILILPLCKAKAPKSQPGRLTIVSSGTALTAKFPNRNQCPLLASFDAVDPKGLTSAAWDPTDRYFTSKMLGHLLFVRLLDYLRAEDVIVNLVEPGMCKSSDLHRDVGGPIGVFLEGWKNLCGRKPQDGAWTYVDATIVKGKESHGCFLMDWEIHPFTKLVYEPEGKDIMDALWKEVMAEYAFAGVQDILERSKAGKL</sequence>
<evidence type="ECO:0000256" key="3">
    <source>
        <dbReference type="ARBA" id="ARBA00023002"/>
    </source>
</evidence>
<organism evidence="4 5">
    <name type="scientific">Sporothrix stenoceras</name>
    <dbReference type="NCBI Taxonomy" id="5173"/>
    <lineage>
        <taxon>Eukaryota</taxon>
        <taxon>Fungi</taxon>
        <taxon>Dikarya</taxon>
        <taxon>Ascomycota</taxon>
        <taxon>Pezizomycotina</taxon>
        <taxon>Sordariomycetes</taxon>
        <taxon>Sordariomycetidae</taxon>
        <taxon>Ophiostomatales</taxon>
        <taxon>Ophiostomataceae</taxon>
        <taxon>Sporothrix</taxon>
    </lineage>
</organism>
<dbReference type="PANTHER" id="PTHR24320:SF252">
    <property type="entry name" value="DEHYDROGENASE_REDUCTASE FAMILY PROTEIN, PUTATIVE (AFU_ORTHOLOGUE AFUA_3G08550)-RELATED"/>
    <property type="match status" value="1"/>
</dbReference>
<gene>
    <name evidence="4" type="ORF">Sste5346_001942</name>
</gene>
<protein>
    <recommendedName>
        <fullName evidence="6">Short-chain dehydrogenase/reductase family protein</fullName>
    </recommendedName>
</protein>
<keyword evidence="2" id="KW-0521">NADP</keyword>
<dbReference type="InterPro" id="IPR002347">
    <property type="entry name" value="SDR_fam"/>
</dbReference>
<dbReference type="Pfam" id="PF00106">
    <property type="entry name" value="adh_short"/>
    <property type="match status" value="1"/>
</dbReference>
<proteinExistence type="inferred from homology"/>
<keyword evidence="3" id="KW-0560">Oxidoreductase</keyword>
<evidence type="ECO:0000256" key="1">
    <source>
        <dbReference type="ARBA" id="ARBA00006484"/>
    </source>
</evidence>
<dbReference type="SUPFAM" id="SSF51735">
    <property type="entry name" value="NAD(P)-binding Rossmann-fold domains"/>
    <property type="match status" value="1"/>
</dbReference>
<reference evidence="4 5" key="1">
    <citation type="journal article" date="2024" name="IMA Fungus">
        <title>IMA Genome - F19 : A genome assembly and annotation guide to empower mycologists, including annotated draft genome sequences of Ceratocystis pirilliformis, Diaporthe australafricana, Fusarium ophioides, Paecilomyces lecythidis, and Sporothrix stenoceras.</title>
        <authorList>
            <person name="Aylward J."/>
            <person name="Wilson A.M."/>
            <person name="Visagie C.M."/>
            <person name="Spraker J."/>
            <person name="Barnes I."/>
            <person name="Buitendag C."/>
            <person name="Ceriani C."/>
            <person name="Del Mar Angel L."/>
            <person name="du Plessis D."/>
            <person name="Fuchs T."/>
            <person name="Gasser K."/>
            <person name="Kramer D."/>
            <person name="Li W."/>
            <person name="Munsamy K."/>
            <person name="Piso A."/>
            <person name="Price J.L."/>
            <person name="Sonnekus B."/>
            <person name="Thomas C."/>
            <person name="van der Nest A."/>
            <person name="van Dijk A."/>
            <person name="van Heerden A."/>
            <person name="van Vuuren N."/>
            <person name="Yilmaz N."/>
            <person name="Duong T.A."/>
            <person name="van der Merwe N.A."/>
            <person name="Wingfield M.J."/>
            <person name="Wingfield B.D."/>
        </authorList>
    </citation>
    <scope>NUCLEOTIDE SEQUENCE [LARGE SCALE GENOMIC DNA]</scope>
    <source>
        <strain evidence="4 5">CMW 5346</strain>
    </source>
</reference>
<evidence type="ECO:0000313" key="4">
    <source>
        <dbReference type="EMBL" id="KAL1900881.1"/>
    </source>
</evidence>
<dbReference type="InterPro" id="IPR036291">
    <property type="entry name" value="NAD(P)-bd_dom_sf"/>
</dbReference>
<evidence type="ECO:0008006" key="6">
    <source>
        <dbReference type="Google" id="ProtNLM"/>
    </source>
</evidence>
<dbReference type="PANTHER" id="PTHR24320">
    <property type="entry name" value="RETINOL DEHYDROGENASE"/>
    <property type="match status" value="1"/>
</dbReference>
<keyword evidence="5" id="KW-1185">Reference proteome</keyword>
<dbReference type="Gene3D" id="3.40.50.720">
    <property type="entry name" value="NAD(P)-binding Rossmann-like Domain"/>
    <property type="match status" value="1"/>
</dbReference>
<accession>A0ABR3ZLD0</accession>
<dbReference type="EMBL" id="JAWCUI010000008">
    <property type="protein sequence ID" value="KAL1900881.1"/>
    <property type="molecule type" value="Genomic_DNA"/>
</dbReference>
<name>A0ABR3ZLD0_9PEZI</name>
<dbReference type="PRINTS" id="PR00081">
    <property type="entry name" value="GDHRDH"/>
</dbReference>
<evidence type="ECO:0000256" key="2">
    <source>
        <dbReference type="ARBA" id="ARBA00022857"/>
    </source>
</evidence>
<evidence type="ECO:0000313" key="5">
    <source>
        <dbReference type="Proteomes" id="UP001583186"/>
    </source>
</evidence>